<feature type="compositionally biased region" description="Acidic residues" evidence="1">
    <location>
        <begin position="16"/>
        <end position="28"/>
    </location>
</feature>
<dbReference type="Proteomes" id="UP001147746">
    <property type="component" value="Unassembled WGS sequence"/>
</dbReference>
<reference evidence="2" key="2">
    <citation type="journal article" date="2023" name="IMA Fungus">
        <title>Comparative genomic study of the Penicillium genus elucidates a diverse pangenome and 15 lateral gene transfer events.</title>
        <authorList>
            <person name="Petersen C."/>
            <person name="Sorensen T."/>
            <person name="Nielsen M.R."/>
            <person name="Sondergaard T.E."/>
            <person name="Sorensen J.L."/>
            <person name="Fitzpatrick D.A."/>
            <person name="Frisvad J.C."/>
            <person name="Nielsen K.L."/>
        </authorList>
    </citation>
    <scope>NUCLEOTIDE SEQUENCE</scope>
    <source>
        <strain evidence="2">IBT 21472</strain>
    </source>
</reference>
<comment type="caution">
    <text evidence="2">The sequence shown here is derived from an EMBL/GenBank/DDBJ whole genome shotgun (WGS) entry which is preliminary data.</text>
</comment>
<proteinExistence type="predicted"/>
<dbReference type="AlphaFoldDB" id="A0A9W9PTZ8"/>
<sequence length="70" mass="7312">MRRAVAPVGAVVDTEAGGEEEDAAEADGEAAAVEVDGVEVVEVEDGKYEGVDALRDSGWWCEVAFEVVVT</sequence>
<accession>A0A9W9PTZ8</accession>
<feature type="region of interest" description="Disordered" evidence="1">
    <location>
        <begin position="1"/>
        <end position="30"/>
    </location>
</feature>
<gene>
    <name evidence="2" type="ORF">N7476_007160</name>
</gene>
<protein>
    <submittedName>
        <fullName evidence="2">Uncharacterized protein</fullName>
    </submittedName>
</protein>
<organism evidence="2 3">
    <name type="scientific">Penicillium atrosanguineum</name>
    <dbReference type="NCBI Taxonomy" id="1132637"/>
    <lineage>
        <taxon>Eukaryota</taxon>
        <taxon>Fungi</taxon>
        <taxon>Dikarya</taxon>
        <taxon>Ascomycota</taxon>
        <taxon>Pezizomycotina</taxon>
        <taxon>Eurotiomycetes</taxon>
        <taxon>Eurotiomycetidae</taxon>
        <taxon>Eurotiales</taxon>
        <taxon>Aspergillaceae</taxon>
        <taxon>Penicillium</taxon>
    </lineage>
</organism>
<keyword evidence="3" id="KW-1185">Reference proteome</keyword>
<name>A0A9W9PTZ8_9EURO</name>
<dbReference type="EMBL" id="JAPZBO010000007">
    <property type="protein sequence ID" value="KAJ5311300.1"/>
    <property type="molecule type" value="Genomic_DNA"/>
</dbReference>
<reference evidence="2" key="1">
    <citation type="submission" date="2022-12" db="EMBL/GenBank/DDBJ databases">
        <authorList>
            <person name="Petersen C."/>
        </authorList>
    </citation>
    <scope>NUCLEOTIDE SEQUENCE</scope>
    <source>
        <strain evidence="2">IBT 21472</strain>
    </source>
</reference>
<evidence type="ECO:0000256" key="1">
    <source>
        <dbReference type="SAM" id="MobiDB-lite"/>
    </source>
</evidence>
<evidence type="ECO:0000313" key="2">
    <source>
        <dbReference type="EMBL" id="KAJ5311300.1"/>
    </source>
</evidence>
<evidence type="ECO:0000313" key="3">
    <source>
        <dbReference type="Proteomes" id="UP001147746"/>
    </source>
</evidence>